<keyword evidence="1" id="KW-0812">Transmembrane</keyword>
<comment type="caution">
    <text evidence="2">The sequence shown here is derived from an EMBL/GenBank/DDBJ whole genome shotgun (WGS) entry which is preliminary data.</text>
</comment>
<gene>
    <name evidence="2" type="ORF">RFI_34686</name>
</gene>
<protein>
    <submittedName>
        <fullName evidence="2">Uncharacterized protein</fullName>
    </submittedName>
</protein>
<dbReference type="EMBL" id="ASPP01035051">
    <property type="protein sequence ID" value="ETO02727.1"/>
    <property type="molecule type" value="Genomic_DNA"/>
</dbReference>
<evidence type="ECO:0000313" key="3">
    <source>
        <dbReference type="Proteomes" id="UP000023152"/>
    </source>
</evidence>
<keyword evidence="1" id="KW-0472">Membrane</keyword>
<name>X6LNK0_RETFI</name>
<evidence type="ECO:0000313" key="2">
    <source>
        <dbReference type="EMBL" id="ETO02727.1"/>
    </source>
</evidence>
<reference evidence="2 3" key="1">
    <citation type="journal article" date="2013" name="Curr. Biol.">
        <title>The Genome of the Foraminiferan Reticulomyxa filosa.</title>
        <authorList>
            <person name="Glockner G."/>
            <person name="Hulsmann N."/>
            <person name="Schleicher M."/>
            <person name="Noegel A.A."/>
            <person name="Eichinger L."/>
            <person name="Gallinger C."/>
            <person name="Pawlowski J."/>
            <person name="Sierra R."/>
            <person name="Euteneuer U."/>
            <person name="Pillet L."/>
            <person name="Moustafa A."/>
            <person name="Platzer M."/>
            <person name="Groth M."/>
            <person name="Szafranski K."/>
            <person name="Schliwa M."/>
        </authorList>
    </citation>
    <scope>NUCLEOTIDE SEQUENCE [LARGE SCALE GENOMIC DNA]</scope>
</reference>
<accession>X6LNK0</accession>
<keyword evidence="3" id="KW-1185">Reference proteome</keyword>
<dbReference type="AlphaFoldDB" id="X6LNK0"/>
<dbReference type="Proteomes" id="UP000023152">
    <property type="component" value="Unassembled WGS sequence"/>
</dbReference>
<evidence type="ECO:0000256" key="1">
    <source>
        <dbReference type="SAM" id="Phobius"/>
    </source>
</evidence>
<feature type="transmembrane region" description="Helical" evidence="1">
    <location>
        <begin position="12"/>
        <end position="28"/>
    </location>
</feature>
<proteinExistence type="predicted"/>
<keyword evidence="1" id="KW-1133">Transmembrane helix</keyword>
<organism evidence="2 3">
    <name type="scientific">Reticulomyxa filosa</name>
    <dbReference type="NCBI Taxonomy" id="46433"/>
    <lineage>
        <taxon>Eukaryota</taxon>
        <taxon>Sar</taxon>
        <taxon>Rhizaria</taxon>
        <taxon>Retaria</taxon>
        <taxon>Foraminifera</taxon>
        <taxon>Monothalamids</taxon>
        <taxon>Reticulomyxidae</taxon>
        <taxon>Reticulomyxa</taxon>
    </lineage>
</organism>
<sequence length="94" mass="11796">MFVGCKSSKKDWKFLFFYFFIFIFYLYCEIYGKLWKMKDKIGEKESEKWRKLNEKNYILDNEKNKKEKKMITIEKEREKKKRTLGKKRKNRGKD</sequence>